<evidence type="ECO:0000313" key="1">
    <source>
        <dbReference type="EMBL" id="XDJ03456.1"/>
    </source>
</evidence>
<name>A0AB39C9U0_9VIRU</name>
<organism evidence="1">
    <name type="scientific">Aliivibrio phage vB_Alvi_H905</name>
    <dbReference type="NCBI Taxonomy" id="3234039"/>
    <lineage>
        <taxon>Viruses</taxon>
    </lineage>
</organism>
<protein>
    <submittedName>
        <fullName evidence="1">Uncharacterized protein</fullName>
    </submittedName>
</protein>
<reference evidence="1" key="2">
    <citation type="submission" date="2024-07" db="EMBL/GenBank/DDBJ databases">
        <authorList>
            <person name="Foxall R."/>
        </authorList>
    </citation>
    <scope>NUCLEOTIDE SEQUENCE</scope>
</reference>
<accession>A0AB39C9U0</accession>
<dbReference type="EMBL" id="PP986400">
    <property type="protein sequence ID" value="XDJ03456.1"/>
    <property type="molecule type" value="Genomic_DNA"/>
</dbReference>
<gene>
    <name evidence="1" type="ORF">H905_00038</name>
</gene>
<reference evidence="1" key="1">
    <citation type="journal article" date="2024" name="Genome Announc.">
        <title>Genome sequence of H905.</title>
        <authorList>
            <person name="Whistler C."/>
            <person name="Calawa J."/>
        </authorList>
    </citation>
    <scope>NUCLEOTIDE SEQUENCE</scope>
</reference>
<sequence>MLKTSDNRHVRNAHLHHVEYSRPRVKVDKNAVLVRRSIEDIQERRQLEALFEL</sequence>
<proteinExistence type="predicted"/>